<dbReference type="Gene3D" id="3.30.70.1280">
    <property type="entry name" value="SP0830-like domains"/>
    <property type="match status" value="1"/>
</dbReference>
<keyword evidence="2" id="KW-1185">Reference proteome</keyword>
<dbReference type="AlphaFoldDB" id="A0A841L7F6"/>
<sequence length="186" mass="21273">MNIYIAFLRGINVGGRNVIKMADLKQTFEAIGLGRVQTYIQSGNVLFESNEDEESLTLKIEQKIVEDYGLSITVVLRTAEELERIVQNCPFSKEQVLEAESLSQVESLYVSLMAQIPSKEKVEQLSVYESQEDMYKIKGRDIYLLFRHSIRNSKLANNLQKLDVPATVRNWKTLSKLSMLAKTIKH</sequence>
<protein>
    <submittedName>
        <fullName evidence="1">Uncharacterized protein (DUF1697 family)</fullName>
    </submittedName>
</protein>
<evidence type="ECO:0000313" key="1">
    <source>
        <dbReference type="EMBL" id="MBB6218329.1"/>
    </source>
</evidence>
<comment type="caution">
    <text evidence="1">The sequence shown here is derived from an EMBL/GenBank/DDBJ whole genome shotgun (WGS) entry which is preliminary data.</text>
</comment>
<evidence type="ECO:0000313" key="2">
    <source>
        <dbReference type="Proteomes" id="UP000579281"/>
    </source>
</evidence>
<accession>A0A841L7F6</accession>
<dbReference type="RefSeq" id="WP_184312818.1">
    <property type="nucleotide sequence ID" value="NZ_JACHEN010000036.1"/>
</dbReference>
<dbReference type="PANTHER" id="PTHR36439">
    <property type="entry name" value="BLL4334 PROTEIN"/>
    <property type="match status" value="1"/>
</dbReference>
<dbReference type="PIRSF" id="PIRSF008502">
    <property type="entry name" value="UCP008502"/>
    <property type="match status" value="1"/>
</dbReference>
<organism evidence="1 2">
    <name type="scientific">Anaerosolibacter carboniphilus</name>
    <dbReference type="NCBI Taxonomy" id="1417629"/>
    <lineage>
        <taxon>Bacteria</taxon>
        <taxon>Bacillati</taxon>
        <taxon>Bacillota</taxon>
        <taxon>Clostridia</taxon>
        <taxon>Peptostreptococcales</taxon>
        <taxon>Thermotaleaceae</taxon>
        <taxon>Anaerosolibacter</taxon>
    </lineage>
</organism>
<proteinExistence type="predicted"/>
<dbReference type="SUPFAM" id="SSF160379">
    <property type="entry name" value="SP0830-like"/>
    <property type="match status" value="1"/>
</dbReference>
<gene>
    <name evidence="1" type="ORF">HNQ80_004493</name>
</gene>
<dbReference type="Pfam" id="PF08002">
    <property type="entry name" value="DUF1697"/>
    <property type="match status" value="1"/>
</dbReference>
<dbReference type="Proteomes" id="UP000579281">
    <property type="component" value="Unassembled WGS sequence"/>
</dbReference>
<reference evidence="1 2" key="1">
    <citation type="submission" date="2020-08" db="EMBL/GenBank/DDBJ databases">
        <title>Genomic Encyclopedia of Type Strains, Phase IV (KMG-IV): sequencing the most valuable type-strain genomes for metagenomic binning, comparative biology and taxonomic classification.</title>
        <authorList>
            <person name="Goeker M."/>
        </authorList>
    </citation>
    <scope>NUCLEOTIDE SEQUENCE [LARGE SCALE GENOMIC DNA]</scope>
    <source>
        <strain evidence="1 2">DSM 103526</strain>
    </source>
</reference>
<dbReference type="InterPro" id="IPR012545">
    <property type="entry name" value="DUF1697"/>
</dbReference>
<name>A0A841L7F6_9FIRM</name>
<dbReference type="EMBL" id="JACHEN010000036">
    <property type="protein sequence ID" value="MBB6218329.1"/>
    <property type="molecule type" value="Genomic_DNA"/>
</dbReference>
<dbReference type="PANTHER" id="PTHR36439:SF1">
    <property type="entry name" value="DUF1697 DOMAIN-CONTAINING PROTEIN"/>
    <property type="match status" value="1"/>
</dbReference>